<name>A0ABR7LUF3_9ACTN</name>
<organism evidence="3 4">
    <name type="scientific">Actinomadura alba</name>
    <dbReference type="NCBI Taxonomy" id="406431"/>
    <lineage>
        <taxon>Bacteria</taxon>
        <taxon>Bacillati</taxon>
        <taxon>Actinomycetota</taxon>
        <taxon>Actinomycetes</taxon>
        <taxon>Streptosporangiales</taxon>
        <taxon>Thermomonosporaceae</taxon>
        <taxon>Actinomadura</taxon>
    </lineage>
</organism>
<evidence type="ECO:0000256" key="1">
    <source>
        <dbReference type="SAM" id="MobiDB-lite"/>
    </source>
</evidence>
<sequence>MSVIDESLDHLVYAAPDLDEAVRHVERLTGVRPVEGGRHPGLGTRNRLLGLGGRRYLEIIGPDPDQPVPDRPRWFGIDDLIEPRLVTWAVRTRDIEDRVERSRARGHDPGDAEPMSRRTADGELLRWRLTATGGGPVPFLIDWGSTPHPCDRGLPGVVLASFTAADPDPDTLCARLEALGADLDVRAARHPSLTAVLMGSSGPVTLG</sequence>
<dbReference type="InterPro" id="IPR025870">
    <property type="entry name" value="Glyoxalase-like_dom"/>
</dbReference>
<dbReference type="PROSITE" id="PS51819">
    <property type="entry name" value="VOC"/>
    <property type="match status" value="1"/>
</dbReference>
<dbReference type="EMBL" id="JABVEC010000017">
    <property type="protein sequence ID" value="MBC6468209.1"/>
    <property type="molecule type" value="Genomic_DNA"/>
</dbReference>
<evidence type="ECO:0000313" key="4">
    <source>
        <dbReference type="Proteomes" id="UP000805614"/>
    </source>
</evidence>
<dbReference type="Pfam" id="PF13468">
    <property type="entry name" value="Glyoxalase_3"/>
    <property type="match status" value="1"/>
</dbReference>
<proteinExistence type="predicted"/>
<comment type="caution">
    <text evidence="3">The sequence shown here is derived from an EMBL/GenBank/DDBJ whole genome shotgun (WGS) entry which is preliminary data.</text>
</comment>
<gene>
    <name evidence="3" type="ORF">HKK74_22330</name>
</gene>
<feature type="domain" description="VOC" evidence="2">
    <location>
        <begin position="7"/>
        <end position="142"/>
    </location>
</feature>
<feature type="region of interest" description="Disordered" evidence="1">
    <location>
        <begin position="98"/>
        <end position="117"/>
    </location>
</feature>
<dbReference type="Gene3D" id="3.10.180.10">
    <property type="entry name" value="2,3-Dihydroxybiphenyl 1,2-Dioxygenase, domain 1"/>
    <property type="match status" value="1"/>
</dbReference>
<dbReference type="RefSeq" id="WP_187245216.1">
    <property type="nucleotide sequence ID" value="NZ_BAAAOK010000019.1"/>
</dbReference>
<dbReference type="SUPFAM" id="SSF54593">
    <property type="entry name" value="Glyoxalase/Bleomycin resistance protein/Dihydroxybiphenyl dioxygenase"/>
    <property type="match status" value="1"/>
</dbReference>
<keyword evidence="4" id="KW-1185">Reference proteome</keyword>
<dbReference type="InterPro" id="IPR037523">
    <property type="entry name" value="VOC_core"/>
</dbReference>
<dbReference type="Proteomes" id="UP000805614">
    <property type="component" value="Unassembled WGS sequence"/>
</dbReference>
<dbReference type="InterPro" id="IPR029068">
    <property type="entry name" value="Glyas_Bleomycin-R_OHBP_Dase"/>
</dbReference>
<evidence type="ECO:0000259" key="2">
    <source>
        <dbReference type="PROSITE" id="PS51819"/>
    </source>
</evidence>
<accession>A0ABR7LUF3</accession>
<reference evidence="3 4" key="1">
    <citation type="submission" date="2020-06" db="EMBL/GenBank/DDBJ databases">
        <title>Actinomadura xiongansis sp. nov., isolated from soil of Baiyangdian.</title>
        <authorList>
            <person name="Zhang X."/>
        </authorList>
    </citation>
    <scope>NUCLEOTIDE SEQUENCE [LARGE SCALE GENOMIC DNA]</scope>
    <source>
        <strain evidence="3 4">HBUM206468</strain>
    </source>
</reference>
<evidence type="ECO:0000313" key="3">
    <source>
        <dbReference type="EMBL" id="MBC6468209.1"/>
    </source>
</evidence>
<dbReference type="PANTHER" id="PTHR40265">
    <property type="entry name" value="BLL2707 PROTEIN"/>
    <property type="match status" value="1"/>
</dbReference>
<dbReference type="PANTHER" id="PTHR40265:SF1">
    <property type="entry name" value="GLYOXALASE-LIKE DOMAIN-CONTAINING PROTEIN"/>
    <property type="match status" value="1"/>
</dbReference>
<protein>
    <submittedName>
        <fullName evidence="3">VOC family protein</fullName>
    </submittedName>
</protein>